<evidence type="ECO:0000313" key="3">
    <source>
        <dbReference type="Proteomes" id="UP001589607"/>
    </source>
</evidence>
<dbReference type="RefSeq" id="WP_236457476.1">
    <property type="nucleotide sequence ID" value="NZ_CBCSGE010000006.1"/>
</dbReference>
<evidence type="ECO:0000313" key="2">
    <source>
        <dbReference type="EMBL" id="MFB9095903.1"/>
    </source>
</evidence>
<accession>A0ABV5GKI9</accession>
<comment type="caution">
    <text evidence="2">The sequence shown here is derived from an EMBL/GenBank/DDBJ whole genome shotgun (WGS) entry which is preliminary data.</text>
</comment>
<proteinExistence type="predicted"/>
<feature type="region of interest" description="Disordered" evidence="1">
    <location>
        <begin position="29"/>
        <end position="54"/>
    </location>
</feature>
<dbReference type="Proteomes" id="UP001589607">
    <property type="component" value="Unassembled WGS sequence"/>
</dbReference>
<name>A0ABV5GKI9_9FLAO</name>
<keyword evidence="3" id="KW-1185">Reference proteome</keyword>
<sequence length="54" mass="5870">MKKLEDFQSHKVEVNSVYGGRRLAANTFSQNTVTVGPGAPSNGDDGSDEEWDDL</sequence>
<feature type="compositionally biased region" description="Acidic residues" evidence="1">
    <location>
        <begin position="45"/>
        <end position="54"/>
    </location>
</feature>
<evidence type="ECO:0000256" key="1">
    <source>
        <dbReference type="SAM" id="MobiDB-lite"/>
    </source>
</evidence>
<gene>
    <name evidence="2" type="ORF">ACFFVF_05205</name>
</gene>
<dbReference type="EMBL" id="JBHMEY010000012">
    <property type="protein sequence ID" value="MFB9095903.1"/>
    <property type="molecule type" value="Genomic_DNA"/>
</dbReference>
<protein>
    <submittedName>
        <fullName evidence="2">Uncharacterized protein</fullName>
    </submittedName>
</protein>
<reference evidence="2 3" key="1">
    <citation type="submission" date="2024-09" db="EMBL/GenBank/DDBJ databases">
        <authorList>
            <person name="Sun Q."/>
            <person name="Mori K."/>
        </authorList>
    </citation>
    <scope>NUCLEOTIDE SEQUENCE [LARGE SCALE GENOMIC DNA]</scope>
    <source>
        <strain evidence="2 3">CECT 7955</strain>
    </source>
</reference>
<organism evidence="2 3">
    <name type="scientific">Flavobacterium jumunjinense</name>
    <dbReference type="NCBI Taxonomy" id="998845"/>
    <lineage>
        <taxon>Bacteria</taxon>
        <taxon>Pseudomonadati</taxon>
        <taxon>Bacteroidota</taxon>
        <taxon>Flavobacteriia</taxon>
        <taxon>Flavobacteriales</taxon>
        <taxon>Flavobacteriaceae</taxon>
        <taxon>Flavobacterium</taxon>
    </lineage>
</organism>